<evidence type="ECO:0000313" key="2">
    <source>
        <dbReference type="EMBL" id="KAL3096286.1"/>
    </source>
</evidence>
<dbReference type="PROSITE" id="PS50021">
    <property type="entry name" value="CH"/>
    <property type="match status" value="1"/>
</dbReference>
<comment type="caution">
    <text evidence="2">The sequence shown here is derived from an EMBL/GenBank/DDBJ whole genome shotgun (WGS) entry which is preliminary data.</text>
</comment>
<dbReference type="PANTHER" id="PTHR47385:SF9">
    <property type="entry name" value="CALPONIN-HOMOLOGY (CH) DOMAIN-CONTAINING PROTEIN"/>
    <property type="match status" value="1"/>
</dbReference>
<dbReference type="Proteomes" id="UP001620645">
    <property type="component" value="Unassembled WGS sequence"/>
</dbReference>
<accession>A0ABD2K052</accession>
<name>A0ABD2K052_HETSC</name>
<dbReference type="SMART" id="SM00033">
    <property type="entry name" value="CH"/>
    <property type="match status" value="1"/>
</dbReference>
<gene>
    <name evidence="2" type="ORF">niasHS_004924</name>
</gene>
<dbReference type="InterPro" id="IPR036872">
    <property type="entry name" value="CH_dom_sf"/>
</dbReference>
<dbReference type="Gene3D" id="1.10.418.10">
    <property type="entry name" value="Calponin-like domain"/>
    <property type="match status" value="1"/>
</dbReference>
<dbReference type="EMBL" id="JBICCN010000073">
    <property type="protein sequence ID" value="KAL3096286.1"/>
    <property type="molecule type" value="Genomic_DNA"/>
</dbReference>
<sequence>MGSRSVAGGVGASIMNKQASKYNESEGELLLNWIKQVTGATMTVNGTRENFQAQLKDGTLLCKLALKLEPNSIKGVTDKAGSAFQQMSNLELFIDFCRKQGVITQELFRAVDLVEARDLYSVCMTLNSLGRIMQKKGKSHPKHVSASEIVNIPSTDALRL</sequence>
<evidence type="ECO:0000259" key="1">
    <source>
        <dbReference type="PROSITE" id="PS50021"/>
    </source>
</evidence>
<dbReference type="Pfam" id="PF00307">
    <property type="entry name" value="CH"/>
    <property type="match status" value="1"/>
</dbReference>
<proteinExistence type="predicted"/>
<organism evidence="2 3">
    <name type="scientific">Heterodera schachtii</name>
    <name type="common">Sugarbeet cyst nematode worm</name>
    <name type="synonym">Tylenchus schachtii</name>
    <dbReference type="NCBI Taxonomy" id="97005"/>
    <lineage>
        <taxon>Eukaryota</taxon>
        <taxon>Metazoa</taxon>
        <taxon>Ecdysozoa</taxon>
        <taxon>Nematoda</taxon>
        <taxon>Chromadorea</taxon>
        <taxon>Rhabditida</taxon>
        <taxon>Tylenchina</taxon>
        <taxon>Tylenchomorpha</taxon>
        <taxon>Tylenchoidea</taxon>
        <taxon>Heteroderidae</taxon>
        <taxon>Heteroderinae</taxon>
        <taxon>Heterodera</taxon>
    </lineage>
</organism>
<dbReference type="SUPFAM" id="SSF47576">
    <property type="entry name" value="Calponin-homology domain, CH-domain"/>
    <property type="match status" value="1"/>
</dbReference>
<reference evidence="2 3" key="1">
    <citation type="submission" date="2024-10" db="EMBL/GenBank/DDBJ databases">
        <authorList>
            <person name="Kim D."/>
        </authorList>
    </citation>
    <scope>NUCLEOTIDE SEQUENCE [LARGE SCALE GENOMIC DNA]</scope>
    <source>
        <strain evidence="2">Taebaek</strain>
    </source>
</reference>
<dbReference type="PANTHER" id="PTHR47385">
    <property type="entry name" value="CALPONIN"/>
    <property type="match status" value="1"/>
</dbReference>
<dbReference type="InterPro" id="IPR003096">
    <property type="entry name" value="SM22_calponin"/>
</dbReference>
<evidence type="ECO:0000313" key="3">
    <source>
        <dbReference type="Proteomes" id="UP001620645"/>
    </source>
</evidence>
<dbReference type="PRINTS" id="PR00888">
    <property type="entry name" value="SM22CALPONIN"/>
</dbReference>
<feature type="domain" description="Calponin-homology (CH)" evidence="1">
    <location>
        <begin position="24"/>
        <end position="134"/>
    </location>
</feature>
<dbReference type="AlphaFoldDB" id="A0ABD2K052"/>
<keyword evidence="3" id="KW-1185">Reference proteome</keyword>
<dbReference type="InterPro" id="IPR001715">
    <property type="entry name" value="CH_dom"/>
</dbReference>
<dbReference type="CDD" id="cd00014">
    <property type="entry name" value="CH_SF"/>
    <property type="match status" value="1"/>
</dbReference>
<protein>
    <recommendedName>
        <fullName evidence="1">Calponin-homology (CH) domain-containing protein</fullName>
    </recommendedName>
</protein>
<dbReference type="InterPro" id="IPR050606">
    <property type="entry name" value="Calponin-like"/>
</dbReference>